<evidence type="ECO:0000313" key="7">
    <source>
        <dbReference type="Ensembl" id="ENSDLAP00005066351.1"/>
    </source>
</evidence>
<dbReference type="PROSITE" id="PS50835">
    <property type="entry name" value="IG_LIKE"/>
    <property type="match status" value="1"/>
</dbReference>
<dbReference type="InterPro" id="IPR013783">
    <property type="entry name" value="Ig-like_fold"/>
</dbReference>
<reference evidence="7" key="1">
    <citation type="submission" date="2025-08" db="UniProtKB">
        <authorList>
            <consortium name="Ensembl"/>
        </authorList>
    </citation>
    <scope>IDENTIFICATION</scope>
</reference>
<keyword evidence="4" id="KW-0393">Immunoglobulin domain</keyword>
<dbReference type="InterPro" id="IPR013151">
    <property type="entry name" value="Immunoglobulin_dom"/>
</dbReference>
<dbReference type="Proteomes" id="UP000694389">
    <property type="component" value="Unassembled WGS sequence"/>
</dbReference>
<evidence type="ECO:0000259" key="6">
    <source>
        <dbReference type="PROSITE" id="PS50835"/>
    </source>
</evidence>
<dbReference type="GO" id="GO:0002764">
    <property type="term" value="P:immune response-regulating signaling pathway"/>
    <property type="evidence" value="ECO:0007669"/>
    <property type="project" value="TreeGrafter"/>
</dbReference>
<dbReference type="Pfam" id="PF00047">
    <property type="entry name" value="ig"/>
    <property type="match status" value="1"/>
</dbReference>
<dbReference type="FunFam" id="2.60.40.10:FF:000033">
    <property type="entry name" value="Killer cell immunoglobulin-like receptor"/>
    <property type="match status" value="1"/>
</dbReference>
<protein>
    <recommendedName>
        <fullName evidence="6">Ig-like domain-containing protein</fullName>
    </recommendedName>
</protein>
<dbReference type="PANTHER" id="PTHR11738:SF186">
    <property type="entry name" value="OSTEOCLAST-ASSOCIATED IMMUNOGLOBULIN-LIKE RECEPTOR"/>
    <property type="match status" value="1"/>
</dbReference>
<evidence type="ECO:0000256" key="1">
    <source>
        <dbReference type="ARBA" id="ARBA00022737"/>
    </source>
</evidence>
<keyword evidence="2" id="KW-1015">Disulfide bond</keyword>
<keyword evidence="8" id="KW-1185">Reference proteome</keyword>
<dbReference type="InterPro" id="IPR050412">
    <property type="entry name" value="Ig-like_Receptors_ImmuneReg"/>
</dbReference>
<feature type="domain" description="Ig-like" evidence="6">
    <location>
        <begin position="1"/>
        <end position="108"/>
    </location>
</feature>
<accession>A0A8P4FY29</accession>
<name>A0A8P4FY29_DICLA</name>
<evidence type="ECO:0000256" key="3">
    <source>
        <dbReference type="ARBA" id="ARBA00023180"/>
    </source>
</evidence>
<dbReference type="SUPFAM" id="SSF48726">
    <property type="entry name" value="Immunoglobulin"/>
    <property type="match status" value="1"/>
</dbReference>
<keyword evidence="3" id="KW-0325">Glycoprotein</keyword>
<evidence type="ECO:0000256" key="5">
    <source>
        <dbReference type="SAM" id="SignalP"/>
    </source>
</evidence>
<dbReference type="AlphaFoldDB" id="A0A8P4FY29"/>
<dbReference type="Ensembl" id="ENSDLAT00005069957.1">
    <property type="protein sequence ID" value="ENSDLAP00005066351.1"/>
    <property type="gene ID" value="ENSDLAG00005031603.1"/>
</dbReference>
<dbReference type="Gene3D" id="2.60.40.10">
    <property type="entry name" value="Immunoglobulins"/>
    <property type="match status" value="1"/>
</dbReference>
<sequence length="120" mass="13121">ASPGPPSLLILLVRLPGVRILPKPRISMNPAGEVTWGHNAGITCSISTQHSDGTFILQKTSGSFRKTQTCSNNSATFRIVNVSIDNEGSYRCQYQTQVSGQDFSSPLKLIHLVSSSYWLR</sequence>
<reference evidence="7" key="2">
    <citation type="submission" date="2025-09" db="UniProtKB">
        <authorList>
            <consortium name="Ensembl"/>
        </authorList>
    </citation>
    <scope>IDENTIFICATION</scope>
</reference>
<organism evidence="7 8">
    <name type="scientific">Dicentrarchus labrax</name>
    <name type="common">European seabass</name>
    <name type="synonym">Morone labrax</name>
    <dbReference type="NCBI Taxonomy" id="13489"/>
    <lineage>
        <taxon>Eukaryota</taxon>
        <taxon>Metazoa</taxon>
        <taxon>Chordata</taxon>
        <taxon>Craniata</taxon>
        <taxon>Vertebrata</taxon>
        <taxon>Euteleostomi</taxon>
        <taxon>Actinopterygii</taxon>
        <taxon>Neopterygii</taxon>
        <taxon>Teleostei</taxon>
        <taxon>Neoteleostei</taxon>
        <taxon>Acanthomorphata</taxon>
        <taxon>Eupercaria</taxon>
        <taxon>Moronidae</taxon>
        <taxon>Dicentrarchus</taxon>
    </lineage>
</organism>
<proteinExistence type="predicted"/>
<keyword evidence="1" id="KW-0677">Repeat</keyword>
<dbReference type="InterPro" id="IPR007110">
    <property type="entry name" value="Ig-like_dom"/>
</dbReference>
<dbReference type="GeneTree" id="ENSGT01030000234785"/>
<feature type="signal peptide" evidence="5">
    <location>
        <begin position="1"/>
        <end position="20"/>
    </location>
</feature>
<evidence type="ECO:0000313" key="8">
    <source>
        <dbReference type="Proteomes" id="UP000694389"/>
    </source>
</evidence>
<keyword evidence="5" id="KW-0732">Signal</keyword>
<dbReference type="InterPro" id="IPR036179">
    <property type="entry name" value="Ig-like_dom_sf"/>
</dbReference>
<evidence type="ECO:0000256" key="2">
    <source>
        <dbReference type="ARBA" id="ARBA00023157"/>
    </source>
</evidence>
<feature type="chain" id="PRO_5035742813" description="Ig-like domain-containing protein" evidence="5">
    <location>
        <begin position="21"/>
        <end position="120"/>
    </location>
</feature>
<dbReference type="PANTHER" id="PTHR11738">
    <property type="entry name" value="MHC CLASS I NK CELL RECEPTOR"/>
    <property type="match status" value="1"/>
</dbReference>
<evidence type="ECO:0000256" key="4">
    <source>
        <dbReference type="ARBA" id="ARBA00023319"/>
    </source>
</evidence>